<accession>A0A0R3R2N3</accession>
<name>A0A0R3R2N3_9BILA</name>
<evidence type="ECO:0000313" key="2">
    <source>
        <dbReference type="EMBL" id="VDO42037.1"/>
    </source>
</evidence>
<feature type="region of interest" description="Disordered" evidence="1">
    <location>
        <begin position="327"/>
        <end position="409"/>
    </location>
</feature>
<sequence>VATTTTIASTTITTITATTTTAFISTTTATASSETTSVSITAVESGSHTSCITPGESCGIIASSIPNFGRNKDGLHQRFIEERKQDLDGNAHIQRPVQFGPHQQNQYHQQIQRRSKPRSKNDRSRKDDNVLLACKEESEAHTEQQPEVVLGPAPLPTVNAWFKQSATEFSDCMLYIRKNYGYKEKFKNLRVLETKELKEESSVLNSQTSSTKEEANSQEILLPLKTMESDTDSVIKLTAQETLTCTSGNDSKKMVKPSYSGQIKQREQHEAEGTNVDDKAWPSLNEAVSEESKPDSAINNANTKGGAVVSHEVVKVADNLEAASYADVKQDRDKENESNGKSNRSGKAWKKLDLEVDYAGREGQGRRGNTSSGSKNDHPQKNSRRGANFTKQQTVKEYISPSYGIVTDPASTAENASKMAPALAPASLL</sequence>
<feature type="compositionally biased region" description="Basic and acidic residues" evidence="1">
    <location>
        <begin position="264"/>
        <end position="280"/>
    </location>
</feature>
<evidence type="ECO:0000256" key="1">
    <source>
        <dbReference type="SAM" id="MobiDB-lite"/>
    </source>
</evidence>
<feature type="compositionally biased region" description="Basic and acidic residues" evidence="1">
    <location>
        <begin position="350"/>
        <end position="365"/>
    </location>
</feature>
<feature type="region of interest" description="Disordered" evidence="1">
    <location>
        <begin position="197"/>
        <end position="218"/>
    </location>
</feature>
<keyword evidence="3" id="KW-1185">Reference proteome</keyword>
<reference evidence="2 3" key="2">
    <citation type="submission" date="2018-11" db="EMBL/GenBank/DDBJ databases">
        <authorList>
            <consortium name="Pathogen Informatics"/>
        </authorList>
    </citation>
    <scope>NUCLEOTIDE SEQUENCE [LARGE SCALE GENOMIC DNA]</scope>
</reference>
<protein>
    <submittedName>
        <fullName evidence="4">La-related protein</fullName>
    </submittedName>
</protein>
<feature type="compositionally biased region" description="Low complexity" evidence="1">
    <location>
        <begin position="99"/>
        <end position="110"/>
    </location>
</feature>
<evidence type="ECO:0000313" key="3">
    <source>
        <dbReference type="Proteomes" id="UP000280834"/>
    </source>
</evidence>
<evidence type="ECO:0000313" key="4">
    <source>
        <dbReference type="WBParaSite" id="BTMF_0001427301-mRNA-1"/>
    </source>
</evidence>
<gene>
    <name evidence="2" type="ORF">BTMF_LOCUS12269</name>
</gene>
<feature type="region of interest" description="Disordered" evidence="1">
    <location>
        <begin position="99"/>
        <end position="127"/>
    </location>
</feature>
<dbReference type="STRING" id="42155.A0A0R3R2N3"/>
<feature type="region of interest" description="Disordered" evidence="1">
    <location>
        <begin position="248"/>
        <end position="280"/>
    </location>
</feature>
<dbReference type="WBParaSite" id="BTMF_0001427301-mRNA-1">
    <property type="protein sequence ID" value="BTMF_0001427301-mRNA-1"/>
    <property type="gene ID" value="BTMF_0001427301"/>
</dbReference>
<dbReference type="EMBL" id="UZAG01019017">
    <property type="protein sequence ID" value="VDO42037.1"/>
    <property type="molecule type" value="Genomic_DNA"/>
</dbReference>
<dbReference type="AlphaFoldDB" id="A0A0R3R2N3"/>
<proteinExistence type="predicted"/>
<organism evidence="4">
    <name type="scientific">Brugia timori</name>
    <dbReference type="NCBI Taxonomy" id="42155"/>
    <lineage>
        <taxon>Eukaryota</taxon>
        <taxon>Metazoa</taxon>
        <taxon>Ecdysozoa</taxon>
        <taxon>Nematoda</taxon>
        <taxon>Chromadorea</taxon>
        <taxon>Rhabditida</taxon>
        <taxon>Spirurina</taxon>
        <taxon>Spiruromorpha</taxon>
        <taxon>Filarioidea</taxon>
        <taxon>Onchocercidae</taxon>
        <taxon>Brugia</taxon>
    </lineage>
</organism>
<feature type="compositionally biased region" description="Basic and acidic residues" evidence="1">
    <location>
        <begin position="328"/>
        <end position="338"/>
    </location>
</feature>
<reference evidence="4" key="1">
    <citation type="submission" date="2017-02" db="UniProtKB">
        <authorList>
            <consortium name="WormBaseParasite"/>
        </authorList>
    </citation>
    <scope>IDENTIFICATION</scope>
</reference>
<dbReference type="Proteomes" id="UP000280834">
    <property type="component" value="Unassembled WGS sequence"/>
</dbReference>